<dbReference type="Proteomes" id="UP000790787">
    <property type="component" value="Chromosome 12"/>
</dbReference>
<sequence>MHPLESLGDHLVSHPFDGDGFVIWHKNMLTILSVKNKLGLITGRVSKLQFNSPYYHFWGRCNDMIIAWITNSLSRDIANSVMCFDTAKDVWTDINERFGTSNGSKYIQLQREISLTSQVHLDIATYFTKLGGLWDELSTAYVGLVCSCGALPKFIEEQKIYQFLSGLNESYCTCKSNILRMPSIPSLSKAYSMLQHDEKQKETYIPVPGFSHDFASFNALAGSLNTSKGFNQRVQFDTNRGSSSSSNLPCRYCKKLGHTIDKCYKLHGFPSDFKFTKNRRFATCVQSDGHLLELAFTKPNSFDTVDMDSVKNNTNIS</sequence>
<name>A0AC58SDK7_TOBAC</name>
<reference evidence="1" key="1">
    <citation type="journal article" date="2014" name="Nat. Commun.">
        <title>The tobacco genome sequence and its comparison with those of tomato and potato.</title>
        <authorList>
            <person name="Sierro N."/>
            <person name="Battey J.N."/>
            <person name="Ouadi S."/>
            <person name="Bakaher N."/>
            <person name="Bovet L."/>
            <person name="Willig A."/>
            <person name="Goepfert S."/>
            <person name="Peitsch M.C."/>
            <person name="Ivanov N.V."/>
        </authorList>
    </citation>
    <scope>NUCLEOTIDE SEQUENCE [LARGE SCALE GENOMIC DNA]</scope>
</reference>
<keyword evidence="1" id="KW-1185">Reference proteome</keyword>
<evidence type="ECO:0000313" key="2">
    <source>
        <dbReference type="RefSeq" id="XP_075083059.1"/>
    </source>
</evidence>
<evidence type="ECO:0000313" key="1">
    <source>
        <dbReference type="Proteomes" id="UP000790787"/>
    </source>
</evidence>
<dbReference type="RefSeq" id="XP_075083059.1">
    <property type="nucleotide sequence ID" value="XM_075226958.1"/>
</dbReference>
<organism evidence="1 2">
    <name type="scientific">Nicotiana tabacum</name>
    <name type="common">Common tobacco</name>
    <dbReference type="NCBI Taxonomy" id="4097"/>
    <lineage>
        <taxon>Eukaryota</taxon>
        <taxon>Viridiplantae</taxon>
        <taxon>Streptophyta</taxon>
        <taxon>Embryophyta</taxon>
        <taxon>Tracheophyta</taxon>
        <taxon>Spermatophyta</taxon>
        <taxon>Magnoliopsida</taxon>
        <taxon>eudicotyledons</taxon>
        <taxon>Gunneridae</taxon>
        <taxon>Pentapetalae</taxon>
        <taxon>asterids</taxon>
        <taxon>lamiids</taxon>
        <taxon>Solanales</taxon>
        <taxon>Solanaceae</taxon>
        <taxon>Nicotianoideae</taxon>
        <taxon>Nicotianeae</taxon>
        <taxon>Nicotiana</taxon>
    </lineage>
</organism>
<accession>A0AC58SDK7</accession>
<protein>
    <submittedName>
        <fullName evidence="2">Uncharacterized protein LOC107761742 isoform X1</fullName>
    </submittedName>
</protein>
<gene>
    <name evidence="2" type="primary">LOC107761742</name>
</gene>
<reference evidence="2" key="2">
    <citation type="submission" date="2025-08" db="UniProtKB">
        <authorList>
            <consortium name="RefSeq"/>
        </authorList>
    </citation>
    <scope>IDENTIFICATION</scope>
    <source>
        <tissue evidence="2">Leaf</tissue>
    </source>
</reference>
<proteinExistence type="predicted"/>